<name>A0ACA9Y647_9ASCO</name>
<proteinExistence type="predicted"/>
<dbReference type="EMBL" id="CALSDN010000004">
    <property type="protein sequence ID" value="CAH6720481.1"/>
    <property type="molecule type" value="Genomic_DNA"/>
</dbReference>
<protein>
    <submittedName>
        <fullName evidence="1">Rho-GTPase-activating protein Rgd2p</fullName>
    </submittedName>
</protein>
<evidence type="ECO:0000313" key="1">
    <source>
        <dbReference type="EMBL" id="CAH6720481.1"/>
    </source>
</evidence>
<dbReference type="Proteomes" id="UP001152531">
    <property type="component" value="Unassembled WGS sequence"/>
</dbReference>
<keyword evidence="2" id="KW-1185">Reference proteome</keyword>
<accession>A0ACA9Y647</accession>
<sequence length="837" mass="97685">MSFTDSFWSIDYNQGIRVLFDQLYQGIKENESFIDLFKKRSESEFIYGNQLNSISTKSNSDYISSIRTAFDKINENFEDEGNYHIVLSENINLKVVEPFSKWCHDHKERIEYSDNILIEKYKYFKKYKTSVEKIQKKYFNKCRILEEFKNNFDEEDLNESMRTVNVEEEEDFDEEIYQIGDLKLSEKNFKKLLTDLINNIEIKDHKVSILGTYSNVSNGSNITHWLLNNVEELDKDISKIERFGQDLIDNDYLRLIGTINNNKNFINSSQYYYQWKPKIFEFIGFNAIKDDLTRSNSTISSNMMKNQFSDYFEDMKQVIGVNNVDLNDKSQYLKISQEVNGLDQQYYQAVEELDKIRCEFEELIMDHLTFMEKCEFDRLKAIKKVLFDFLKIFNAQDKKKFLNELSVLEETINPVNDLKFLIENFKVGKFKPNVVLYDNYYNSNINQTFGVDLSIKSRLDKKIVPILVQCILSHLDKVYPDLINDEERINLWIKPVQLNNIHSLRFKLNHLSNPQDINEILNQQHPMIITNLLKLYFLELPDSLILHNSYEIIKSLYLNYPINTNDDLDESRINGLQNVLSDLPKCNLATLDALLTHLNRLIQIIGKKDHELAVDFRNKLSKEFSSIIILPKNNDHIFVDNFQYHFILDLFDNKDVIFKQLRRNNSSHEDGSLRIKKKRSTLDKELPNPKTPSKPRDSEMKTPRPKDSEKTPRPSEFKSSKSEPLPKTPKPETLPKTPKQETSTPKPDSQSPGLRRSTSPNKKSLNSCIEKNNSSSSIVSSKPVKKDIIYDFSDLQQPKFAPSLGRKSSVKDLASKFESESPSPTPKSSASSTKSFS</sequence>
<gene>
    <name evidence="1" type="ORF">CLIB1444_04S01024</name>
</gene>
<reference evidence="1" key="1">
    <citation type="submission" date="2022-06" db="EMBL/GenBank/DDBJ databases">
        <authorList>
            <person name="Legras J.-L."/>
            <person name="Devillers H."/>
            <person name="Grondin C."/>
        </authorList>
    </citation>
    <scope>NUCLEOTIDE SEQUENCE</scope>
    <source>
        <strain evidence="1">CLIB 1444</strain>
    </source>
</reference>
<comment type="caution">
    <text evidence="1">The sequence shown here is derived from an EMBL/GenBank/DDBJ whole genome shotgun (WGS) entry which is preliminary data.</text>
</comment>
<evidence type="ECO:0000313" key="2">
    <source>
        <dbReference type="Proteomes" id="UP001152531"/>
    </source>
</evidence>
<organism evidence="1 2">
    <name type="scientific">[Candida] jaroonii</name>
    <dbReference type="NCBI Taxonomy" id="467808"/>
    <lineage>
        <taxon>Eukaryota</taxon>
        <taxon>Fungi</taxon>
        <taxon>Dikarya</taxon>
        <taxon>Ascomycota</taxon>
        <taxon>Saccharomycotina</taxon>
        <taxon>Pichiomycetes</taxon>
        <taxon>Debaryomycetaceae</taxon>
        <taxon>Yamadazyma</taxon>
    </lineage>
</organism>